<accession>A0A1I7Z607</accession>
<dbReference type="WBParaSite" id="L893_g23119.t1">
    <property type="protein sequence ID" value="L893_g23119.t1"/>
    <property type="gene ID" value="L893_g23119"/>
</dbReference>
<evidence type="ECO:0000313" key="1">
    <source>
        <dbReference type="Proteomes" id="UP000095287"/>
    </source>
</evidence>
<dbReference type="AlphaFoldDB" id="A0A1I7Z607"/>
<keyword evidence="1" id="KW-1185">Reference proteome</keyword>
<reference evidence="2" key="1">
    <citation type="submission" date="2016-11" db="UniProtKB">
        <authorList>
            <consortium name="WormBaseParasite"/>
        </authorList>
    </citation>
    <scope>IDENTIFICATION</scope>
</reference>
<organism evidence="1 2">
    <name type="scientific">Steinernema glaseri</name>
    <dbReference type="NCBI Taxonomy" id="37863"/>
    <lineage>
        <taxon>Eukaryota</taxon>
        <taxon>Metazoa</taxon>
        <taxon>Ecdysozoa</taxon>
        <taxon>Nematoda</taxon>
        <taxon>Chromadorea</taxon>
        <taxon>Rhabditida</taxon>
        <taxon>Tylenchina</taxon>
        <taxon>Panagrolaimomorpha</taxon>
        <taxon>Strongyloidoidea</taxon>
        <taxon>Steinernematidae</taxon>
        <taxon>Steinernema</taxon>
    </lineage>
</organism>
<protein>
    <submittedName>
        <fullName evidence="2">VbhA domain-containing protein</fullName>
    </submittedName>
</protein>
<proteinExistence type="predicted"/>
<dbReference type="Proteomes" id="UP000095287">
    <property type="component" value="Unplaced"/>
</dbReference>
<evidence type="ECO:0000313" key="2">
    <source>
        <dbReference type="WBParaSite" id="L893_g23119.t1"/>
    </source>
</evidence>
<sequence>MPQENKPLWEQFKDIRGPEEARRLLEDHQLEQQMTVEDLLYLRRFYVHEFPCRPIPDAYGPLRTKPLV</sequence>
<name>A0A1I7Z607_9BILA</name>